<evidence type="ECO:0000313" key="2">
    <source>
        <dbReference type="EMBL" id="KAI1728370.1"/>
    </source>
</evidence>
<dbReference type="EMBL" id="JAKKPZ010000001">
    <property type="protein sequence ID" value="KAI1728370.1"/>
    <property type="molecule type" value="Genomic_DNA"/>
</dbReference>
<dbReference type="InterPro" id="IPR012337">
    <property type="entry name" value="RNaseH-like_sf"/>
</dbReference>
<comment type="caution">
    <text evidence="2">The sequence shown here is derived from an EMBL/GenBank/DDBJ whole genome shotgun (WGS) entry which is preliminary data.</text>
</comment>
<evidence type="ECO:0000259" key="1">
    <source>
        <dbReference type="Pfam" id="PF05699"/>
    </source>
</evidence>
<reference evidence="2" key="1">
    <citation type="submission" date="2022-01" db="EMBL/GenBank/DDBJ databases">
        <title>Genome Sequence Resource for Two Populations of Ditylenchus destructor, the Migratory Endoparasitic Phytonematode.</title>
        <authorList>
            <person name="Zhang H."/>
            <person name="Lin R."/>
            <person name="Xie B."/>
        </authorList>
    </citation>
    <scope>NUCLEOTIDE SEQUENCE</scope>
    <source>
        <strain evidence="2">BazhouSP</strain>
    </source>
</reference>
<dbReference type="PANTHER" id="PTHR46289">
    <property type="entry name" value="52 KDA REPRESSOR OF THE INHIBITOR OF THE PROTEIN KINASE-LIKE PROTEIN-RELATED"/>
    <property type="match status" value="1"/>
</dbReference>
<dbReference type="GO" id="GO:0046983">
    <property type="term" value="F:protein dimerization activity"/>
    <property type="evidence" value="ECO:0007669"/>
    <property type="project" value="InterPro"/>
</dbReference>
<organism evidence="2 3">
    <name type="scientific">Ditylenchus destructor</name>
    <dbReference type="NCBI Taxonomy" id="166010"/>
    <lineage>
        <taxon>Eukaryota</taxon>
        <taxon>Metazoa</taxon>
        <taxon>Ecdysozoa</taxon>
        <taxon>Nematoda</taxon>
        <taxon>Chromadorea</taxon>
        <taxon>Rhabditida</taxon>
        <taxon>Tylenchina</taxon>
        <taxon>Tylenchomorpha</taxon>
        <taxon>Sphaerularioidea</taxon>
        <taxon>Anguinidae</taxon>
        <taxon>Anguininae</taxon>
        <taxon>Ditylenchus</taxon>
    </lineage>
</organism>
<protein>
    <submittedName>
        <fullName evidence="2">52 kDa repressor of the inhibitor of the protein kinase-like</fullName>
    </submittedName>
</protein>
<name>A0AAD4NGP5_9BILA</name>
<gene>
    <name evidence="2" type="ORF">DdX_00544</name>
</gene>
<dbReference type="Pfam" id="PF05699">
    <property type="entry name" value="Dimer_Tnp_hAT"/>
    <property type="match status" value="1"/>
</dbReference>
<dbReference type="InterPro" id="IPR052958">
    <property type="entry name" value="IFN-induced_PKR_regulator"/>
</dbReference>
<dbReference type="InterPro" id="IPR008906">
    <property type="entry name" value="HATC_C_dom"/>
</dbReference>
<proteinExistence type="predicted"/>
<feature type="domain" description="HAT C-terminal dimerisation" evidence="1">
    <location>
        <begin position="25"/>
        <end position="84"/>
    </location>
</feature>
<dbReference type="AlphaFoldDB" id="A0AAD4NGP5"/>
<sequence>MSICYSAKSGNYQGELTFDGAIKFCNKAHFPIIYDLLKIFGITPVTTDIAERSFSSLKLLKTYLRNRTKEERLSSMALAYINQDVAIESSDIAEFFIQKNRRLDFGSEKDDEKTEFVENIEL</sequence>
<dbReference type="Proteomes" id="UP001201812">
    <property type="component" value="Unassembled WGS sequence"/>
</dbReference>
<keyword evidence="3" id="KW-1185">Reference proteome</keyword>
<dbReference type="PANTHER" id="PTHR46289:SF14">
    <property type="entry name" value="DUF4371 DOMAIN-CONTAINING PROTEIN"/>
    <property type="match status" value="1"/>
</dbReference>
<accession>A0AAD4NGP5</accession>
<dbReference type="SUPFAM" id="SSF53098">
    <property type="entry name" value="Ribonuclease H-like"/>
    <property type="match status" value="1"/>
</dbReference>
<evidence type="ECO:0000313" key="3">
    <source>
        <dbReference type="Proteomes" id="UP001201812"/>
    </source>
</evidence>